<name>A0A1B8B1L0_FUSPO</name>
<reference evidence="2 3" key="1">
    <citation type="submission" date="2016-06" db="EMBL/GenBank/DDBJ databases">
        <title>Living apart together: crosstalk between the core and supernumerary genomes in a fungal plant pathogen.</title>
        <authorList>
            <person name="Vanheule A."/>
            <person name="Audenaert K."/>
            <person name="Warris S."/>
            <person name="Van De Geest H."/>
            <person name="Schijlen E."/>
            <person name="Hofte M."/>
            <person name="De Saeger S."/>
            <person name="Haesaert G."/>
            <person name="Waalwijk C."/>
            <person name="Van Der Lee T."/>
        </authorList>
    </citation>
    <scope>NUCLEOTIDE SEQUENCE [LARGE SCALE GENOMIC DNA]</scope>
    <source>
        <strain evidence="2 3">2516</strain>
    </source>
</reference>
<dbReference type="OrthoDB" id="5377226at2759"/>
<dbReference type="AlphaFoldDB" id="A0A1B8B1L0"/>
<sequence length="219" mass="24754">MPFVGEDNHSGRKRRYSDDDDERPLYSTYPSGDSMDIYYRKQRPELQLRKVLPMTKKPRMINDDILDAGDLSTSPRNRCLSQLKTLQVQPATKNRVTNALAPCHICHRRPTKKSHLDSFADCQGCEQRTCFVCLRECHGWNMDGGSGVSEQEMLSMSFHMEDADDEPQHNGTTKDGQQQSNQGWKAVGHQAVVCSRCCIERGTEGDVTCLGCFSRMEGS</sequence>
<dbReference type="OMA" id="TCFVCIR"/>
<evidence type="ECO:0000313" key="2">
    <source>
        <dbReference type="EMBL" id="OBS26619.1"/>
    </source>
</evidence>
<proteinExistence type="predicted"/>
<protein>
    <submittedName>
        <fullName evidence="2">Uncharacterized protein</fullName>
    </submittedName>
</protein>
<dbReference type="EMBL" id="LYXU01000001">
    <property type="protein sequence ID" value="OBS26619.1"/>
    <property type="molecule type" value="Genomic_DNA"/>
</dbReference>
<comment type="caution">
    <text evidence="2">The sequence shown here is derived from an EMBL/GenBank/DDBJ whole genome shotgun (WGS) entry which is preliminary data.</text>
</comment>
<organism evidence="2 3">
    <name type="scientific">Fusarium poae</name>
    <dbReference type="NCBI Taxonomy" id="36050"/>
    <lineage>
        <taxon>Eukaryota</taxon>
        <taxon>Fungi</taxon>
        <taxon>Dikarya</taxon>
        <taxon>Ascomycota</taxon>
        <taxon>Pezizomycotina</taxon>
        <taxon>Sordariomycetes</taxon>
        <taxon>Hypocreomycetidae</taxon>
        <taxon>Hypocreales</taxon>
        <taxon>Nectriaceae</taxon>
        <taxon>Fusarium</taxon>
    </lineage>
</organism>
<feature type="compositionally biased region" description="Basic and acidic residues" evidence="1">
    <location>
        <begin position="1"/>
        <end position="10"/>
    </location>
</feature>
<feature type="compositionally biased region" description="Polar residues" evidence="1">
    <location>
        <begin position="169"/>
        <end position="182"/>
    </location>
</feature>
<accession>A0A1B8B1L0</accession>
<evidence type="ECO:0000313" key="3">
    <source>
        <dbReference type="Proteomes" id="UP000091967"/>
    </source>
</evidence>
<gene>
    <name evidence="2" type="ORF">FPOA_00562</name>
</gene>
<feature type="region of interest" description="Disordered" evidence="1">
    <location>
        <begin position="1"/>
        <end position="28"/>
    </location>
</feature>
<feature type="region of interest" description="Disordered" evidence="1">
    <location>
        <begin position="162"/>
        <end position="182"/>
    </location>
</feature>
<keyword evidence="3" id="KW-1185">Reference proteome</keyword>
<evidence type="ECO:0000256" key="1">
    <source>
        <dbReference type="SAM" id="MobiDB-lite"/>
    </source>
</evidence>
<dbReference type="Proteomes" id="UP000091967">
    <property type="component" value="Unassembled WGS sequence"/>
</dbReference>